<dbReference type="STRING" id="573065.Astex_0318"/>
<proteinExistence type="predicted"/>
<evidence type="ECO:0000313" key="2">
    <source>
        <dbReference type="EMBL" id="ADU12016.1"/>
    </source>
</evidence>
<dbReference type="EMBL" id="CP002395">
    <property type="protein sequence ID" value="ADU12016.1"/>
    <property type="molecule type" value="Genomic_DNA"/>
</dbReference>
<feature type="compositionally biased region" description="Basic and acidic residues" evidence="1">
    <location>
        <begin position="170"/>
        <end position="183"/>
    </location>
</feature>
<dbReference type="AlphaFoldDB" id="E8RPN9"/>
<dbReference type="RefSeq" id="WP_013477850.1">
    <property type="nucleotide sequence ID" value="NC_014816.1"/>
</dbReference>
<name>E8RPN9_ASTEC</name>
<reference evidence="3" key="1">
    <citation type="submission" date="2010-12" db="EMBL/GenBank/DDBJ databases">
        <title>Complete sequence of chromosome 1 of Asticcacaulis excentricus CB 48.</title>
        <authorList>
            <consortium name="US DOE Joint Genome Institute"/>
            <person name="Lucas S."/>
            <person name="Copeland A."/>
            <person name="Lapidus A."/>
            <person name="Cheng J.-F."/>
            <person name="Bruce D."/>
            <person name="Goodwin L."/>
            <person name="Pitluck S."/>
            <person name="Teshima H."/>
            <person name="Davenport K."/>
            <person name="Detter J.C."/>
            <person name="Han C."/>
            <person name="Tapia R."/>
            <person name="Land M."/>
            <person name="Hauser L."/>
            <person name="Jeffries C."/>
            <person name="Kyrpides N."/>
            <person name="Ivanova N."/>
            <person name="Ovchinnikova G."/>
            <person name="Brun Y.V."/>
            <person name="Woyke T."/>
        </authorList>
    </citation>
    <scope>NUCLEOTIDE SEQUENCE [LARGE SCALE GENOMIC DNA]</scope>
    <source>
        <strain evidence="3">ATCC 15261 / DSM 4724 / KCTC 12464 / NCIMB 9791 / VKM B-1370 / CB 48</strain>
    </source>
</reference>
<dbReference type="KEGG" id="aex:Astex_0318"/>
<keyword evidence="3" id="KW-1185">Reference proteome</keyword>
<sequence>MTRGTFNRRAYVREFNGSRAALGAPLAKRAEVTGSNGATSAKAAKQEIDTYFAELRALRAKRQIDAYFAELRALRRPRGTEDFKGTIQKRDLLGVCHSILGDKLKDAGILIGMGRVFNEKGIERAHDVFLRFETKLNVYQTKFDWIRLVPVHAGRYVTVSAHSDSPVFGDSDRITRSTGEETRSGGNAGAGDRGAQ</sequence>
<organism evidence="2 3">
    <name type="scientific">Asticcacaulis excentricus (strain ATCC 15261 / DSM 4724 / KCTC 12464 / NCIMB 9791 / VKM B-1370 / CB 48)</name>
    <dbReference type="NCBI Taxonomy" id="573065"/>
    <lineage>
        <taxon>Bacteria</taxon>
        <taxon>Pseudomonadati</taxon>
        <taxon>Pseudomonadota</taxon>
        <taxon>Alphaproteobacteria</taxon>
        <taxon>Caulobacterales</taxon>
        <taxon>Caulobacteraceae</taxon>
        <taxon>Asticcacaulis</taxon>
    </lineage>
</organism>
<feature type="region of interest" description="Disordered" evidence="1">
    <location>
        <begin position="168"/>
        <end position="196"/>
    </location>
</feature>
<feature type="compositionally biased region" description="Gly residues" evidence="1">
    <location>
        <begin position="186"/>
        <end position="196"/>
    </location>
</feature>
<gene>
    <name evidence="2" type="ordered locus">Astex_0318</name>
</gene>
<accession>E8RPN9</accession>
<evidence type="ECO:0000256" key="1">
    <source>
        <dbReference type="SAM" id="MobiDB-lite"/>
    </source>
</evidence>
<dbReference type="Proteomes" id="UP000001492">
    <property type="component" value="Chromosome 1"/>
</dbReference>
<protein>
    <submittedName>
        <fullName evidence="2">Uncharacterized protein</fullName>
    </submittedName>
</protein>
<evidence type="ECO:0000313" key="3">
    <source>
        <dbReference type="Proteomes" id="UP000001492"/>
    </source>
</evidence>
<dbReference type="HOGENOM" id="CLU_1406230_0_0_5"/>